<feature type="region of interest" description="Disordered" evidence="1">
    <location>
        <begin position="627"/>
        <end position="675"/>
    </location>
</feature>
<protein>
    <recommendedName>
        <fullName evidence="2">DUF7708 domain-containing protein</fullName>
    </recommendedName>
</protein>
<dbReference type="PANTHER" id="PTHR40619:SF3">
    <property type="entry name" value="FUNGAL STAND N-TERMINAL GOODBYE DOMAIN-CONTAINING PROTEIN"/>
    <property type="match status" value="1"/>
</dbReference>
<sequence length="675" mass="76847">MADRTTDVFRRGLETEVVVRYMQENLRGSIHPALDVKNLEYTGVGHQWLPESSSSEGQLLERETELMRQQRNPDIDLPKIYMGSDKARAEFLRSMEEYQHGAEKPYRVDMKVQDRHSWTDVVEIAQKVQDQYSNHRPDSAGERIKNVARKFCDHSATLEMYVAHLPGISPFSSVLCGGFKLILGATSRLGKVRAYVQDALGRIPEALEEVQERLKIFYDERLMHKANSALYVSILDVLGRILSFCKKNAIKKIIHAVLDADHDSKAIQCSLERMKIRVDDFNHQAKTCHMRLSSYTLLHQSVGHRELTHRLNSVQGTTQLLLCTIEEVRATVQQISADWKADMMRKMAERKAVARETLTVKDLMFVPGYRREMSEEDYTQVLSSSKRMLLKDQNRASALMRDSRVIDWIARSVSTMLLVNGRSTTQRRSPVSFFCATVVVALEDACEAGDGTNENGGLFVLSFFCGEHAILGEDDCAHPLGIVLSLLGQLLECYPAFEVDPNMRRKWKRVQERGFKHLRSVCKLFEALIMALGPDARVHIIVDAVHYYEDKRRREDLKTITQSLRFSASSKFGPVVKVLFSAPASCSYIHKEFDDDEVLNMRRFYPNQVAVNTANWKRDVMMKVDEPSFGDEDEDGDEENMDSRADCRYSERAGDGVGGGIDEKEQKEPREPGSG</sequence>
<evidence type="ECO:0000313" key="3">
    <source>
        <dbReference type="EMBL" id="KAE9976654.1"/>
    </source>
</evidence>
<comment type="caution">
    <text evidence="4">The sequence shown here is derived from an EMBL/GenBank/DDBJ whole genome shotgun (WGS) entry which is preliminary data.</text>
</comment>
<feature type="compositionally biased region" description="Acidic residues" evidence="1">
    <location>
        <begin position="628"/>
        <end position="640"/>
    </location>
</feature>
<dbReference type="EMBL" id="WNWR01000288">
    <property type="protein sequence ID" value="KAE9984754.1"/>
    <property type="molecule type" value="Genomic_DNA"/>
</dbReference>
<evidence type="ECO:0000256" key="1">
    <source>
        <dbReference type="SAM" id="MobiDB-lite"/>
    </source>
</evidence>
<name>A0A8H3VD30_VENIN</name>
<dbReference type="EMBL" id="WNWQ01000149">
    <property type="protein sequence ID" value="KAE9976654.1"/>
    <property type="molecule type" value="Genomic_DNA"/>
</dbReference>
<dbReference type="InterPro" id="IPR056125">
    <property type="entry name" value="DUF7708"/>
</dbReference>
<evidence type="ECO:0000313" key="4">
    <source>
        <dbReference type="EMBL" id="KAE9984754.1"/>
    </source>
</evidence>
<evidence type="ECO:0000259" key="2">
    <source>
        <dbReference type="Pfam" id="PF24809"/>
    </source>
</evidence>
<dbReference type="Pfam" id="PF24809">
    <property type="entry name" value="DUF7708"/>
    <property type="match status" value="1"/>
</dbReference>
<dbReference type="Proteomes" id="UP000490939">
    <property type="component" value="Unassembled WGS sequence"/>
</dbReference>
<reference evidence="4 5" key="1">
    <citation type="submission" date="2019-07" db="EMBL/GenBank/DDBJ databases">
        <title>Venturia inaequalis Genome Resource.</title>
        <authorList>
            <person name="Lichtner F.J."/>
        </authorList>
    </citation>
    <scope>NUCLEOTIDE SEQUENCE [LARGE SCALE GENOMIC DNA]</scope>
    <source>
        <strain evidence="3">Bline_iso_100314</strain>
        <strain evidence="4 5">DMI_063113</strain>
    </source>
</reference>
<gene>
    <name evidence="3" type="ORF">BLS_001937</name>
    <name evidence="4" type="ORF">EG327_004891</name>
</gene>
<organism evidence="4 5">
    <name type="scientific">Venturia inaequalis</name>
    <name type="common">Apple scab fungus</name>
    <dbReference type="NCBI Taxonomy" id="5025"/>
    <lineage>
        <taxon>Eukaryota</taxon>
        <taxon>Fungi</taxon>
        <taxon>Dikarya</taxon>
        <taxon>Ascomycota</taxon>
        <taxon>Pezizomycotina</taxon>
        <taxon>Dothideomycetes</taxon>
        <taxon>Pleosporomycetidae</taxon>
        <taxon>Venturiales</taxon>
        <taxon>Venturiaceae</taxon>
        <taxon>Venturia</taxon>
    </lineage>
</organism>
<dbReference type="PANTHER" id="PTHR40619">
    <property type="entry name" value="FUNGAL STAND N-TERMINAL GOODBYE DOMAIN-CONTAINING PROTEIN"/>
    <property type="match status" value="1"/>
</dbReference>
<accession>A0A8H3VD30</accession>
<evidence type="ECO:0000313" key="5">
    <source>
        <dbReference type="Proteomes" id="UP000490939"/>
    </source>
</evidence>
<keyword evidence="5" id="KW-1185">Reference proteome</keyword>
<feature type="compositionally biased region" description="Basic and acidic residues" evidence="1">
    <location>
        <begin position="661"/>
        <end position="675"/>
    </location>
</feature>
<feature type="compositionally biased region" description="Basic and acidic residues" evidence="1">
    <location>
        <begin position="641"/>
        <end position="654"/>
    </location>
</feature>
<dbReference type="AlphaFoldDB" id="A0A8H3VD30"/>
<proteinExistence type="predicted"/>
<dbReference type="Proteomes" id="UP000433883">
    <property type="component" value="Unassembled WGS sequence"/>
</dbReference>
<feature type="domain" description="DUF7708" evidence="2">
    <location>
        <begin position="144"/>
        <end position="260"/>
    </location>
</feature>